<dbReference type="Proteomes" id="UP000295292">
    <property type="component" value="Unassembled WGS sequence"/>
</dbReference>
<dbReference type="AlphaFoldDB" id="A0A4R6WBI7"/>
<gene>
    <name evidence="1" type="ORF">CLV99_3759</name>
</gene>
<evidence type="ECO:0000313" key="1">
    <source>
        <dbReference type="EMBL" id="TDQ75159.1"/>
    </source>
</evidence>
<organism evidence="1 2">
    <name type="scientific">Sphingobacterium yanglingense</name>
    <dbReference type="NCBI Taxonomy" id="1437280"/>
    <lineage>
        <taxon>Bacteria</taxon>
        <taxon>Pseudomonadati</taxon>
        <taxon>Bacteroidota</taxon>
        <taxon>Sphingobacteriia</taxon>
        <taxon>Sphingobacteriales</taxon>
        <taxon>Sphingobacteriaceae</taxon>
        <taxon>Sphingobacterium</taxon>
    </lineage>
</organism>
<dbReference type="EMBL" id="SNYV01000017">
    <property type="protein sequence ID" value="TDQ75159.1"/>
    <property type="molecule type" value="Genomic_DNA"/>
</dbReference>
<protein>
    <submittedName>
        <fullName evidence="1">Uncharacterized protein</fullName>
    </submittedName>
</protein>
<sequence>MIFICFLVVVYTAKFCKFARFTTRLEIEYNYENGILRQC</sequence>
<comment type="caution">
    <text evidence="1">The sequence shown here is derived from an EMBL/GenBank/DDBJ whole genome shotgun (WGS) entry which is preliminary data.</text>
</comment>
<keyword evidence="2" id="KW-1185">Reference proteome</keyword>
<name>A0A4R6WBI7_9SPHI</name>
<evidence type="ECO:0000313" key="2">
    <source>
        <dbReference type="Proteomes" id="UP000295292"/>
    </source>
</evidence>
<accession>A0A4R6WBI7</accession>
<reference evidence="1 2" key="1">
    <citation type="submission" date="2019-03" db="EMBL/GenBank/DDBJ databases">
        <title>Genomic Encyclopedia of Archaeal and Bacterial Type Strains, Phase II (KMG-II): from individual species to whole genera.</title>
        <authorList>
            <person name="Goeker M."/>
        </authorList>
    </citation>
    <scope>NUCLEOTIDE SEQUENCE [LARGE SCALE GENOMIC DNA]</scope>
    <source>
        <strain evidence="1 2">DSM 28353</strain>
    </source>
</reference>
<proteinExistence type="predicted"/>